<organism evidence="1 2">
    <name type="scientific">Zophobas morio</name>
    <dbReference type="NCBI Taxonomy" id="2755281"/>
    <lineage>
        <taxon>Eukaryota</taxon>
        <taxon>Metazoa</taxon>
        <taxon>Ecdysozoa</taxon>
        <taxon>Arthropoda</taxon>
        <taxon>Hexapoda</taxon>
        <taxon>Insecta</taxon>
        <taxon>Pterygota</taxon>
        <taxon>Neoptera</taxon>
        <taxon>Endopterygota</taxon>
        <taxon>Coleoptera</taxon>
        <taxon>Polyphaga</taxon>
        <taxon>Cucujiformia</taxon>
        <taxon>Tenebrionidae</taxon>
        <taxon>Zophobas</taxon>
    </lineage>
</organism>
<evidence type="ECO:0000313" key="1">
    <source>
        <dbReference type="EMBL" id="KAJ3661633.1"/>
    </source>
</evidence>
<dbReference type="EMBL" id="JALNTZ010000002">
    <property type="protein sequence ID" value="KAJ3661633.1"/>
    <property type="molecule type" value="Genomic_DNA"/>
</dbReference>
<sequence length="108" mass="12123">MVDFLAFVQVQSEKEPIPEIKQISVAHTTILIEETPIAKYKMGKIETNAESNQVVIRFKKPFWGIGKFISFDFKTPIEKNDFLAAVGGIENDESDVQEITSPSSEDSD</sequence>
<protein>
    <submittedName>
        <fullName evidence="1">Uncharacterized protein</fullName>
    </submittedName>
</protein>
<keyword evidence="2" id="KW-1185">Reference proteome</keyword>
<comment type="caution">
    <text evidence="1">The sequence shown here is derived from an EMBL/GenBank/DDBJ whole genome shotgun (WGS) entry which is preliminary data.</text>
</comment>
<name>A0AA38IP49_9CUCU</name>
<evidence type="ECO:0000313" key="2">
    <source>
        <dbReference type="Proteomes" id="UP001168821"/>
    </source>
</evidence>
<dbReference type="AlphaFoldDB" id="A0AA38IP49"/>
<gene>
    <name evidence="1" type="ORF">Zmor_006021</name>
</gene>
<dbReference type="Proteomes" id="UP001168821">
    <property type="component" value="Unassembled WGS sequence"/>
</dbReference>
<accession>A0AA38IP49</accession>
<proteinExistence type="predicted"/>
<reference evidence="1" key="1">
    <citation type="journal article" date="2023" name="G3 (Bethesda)">
        <title>Whole genome assemblies of Zophobas morio and Tenebrio molitor.</title>
        <authorList>
            <person name="Kaur S."/>
            <person name="Stinson S.A."/>
            <person name="diCenzo G.C."/>
        </authorList>
    </citation>
    <scope>NUCLEOTIDE SEQUENCE</scope>
    <source>
        <strain evidence="1">QUZm001</strain>
    </source>
</reference>